<dbReference type="AlphaFoldDB" id="A0A4S8KHT5"/>
<evidence type="ECO:0000313" key="6">
    <source>
        <dbReference type="EMBL" id="THU74728.1"/>
    </source>
</evidence>
<gene>
    <name evidence="6" type="ORF">C4D60_Mb04t36440</name>
</gene>
<dbReference type="InterPro" id="IPR011707">
    <property type="entry name" value="Cu-oxidase-like_N"/>
</dbReference>
<dbReference type="Pfam" id="PF07731">
    <property type="entry name" value="Cu-oxidase_2"/>
    <property type="match status" value="1"/>
</dbReference>
<keyword evidence="2" id="KW-0732">Signal</keyword>
<protein>
    <submittedName>
        <fullName evidence="6">Uncharacterized protein</fullName>
    </submittedName>
</protein>
<evidence type="ECO:0000256" key="2">
    <source>
        <dbReference type="SAM" id="SignalP"/>
    </source>
</evidence>
<evidence type="ECO:0000259" key="5">
    <source>
        <dbReference type="Pfam" id="PF07732"/>
    </source>
</evidence>
<dbReference type="STRING" id="52838.A0A4S8KHT5"/>
<dbReference type="SUPFAM" id="SSF49503">
    <property type="entry name" value="Cupredoxins"/>
    <property type="match status" value="3"/>
</dbReference>
<dbReference type="PANTHER" id="PTHR11709">
    <property type="entry name" value="MULTI-COPPER OXIDASE"/>
    <property type="match status" value="1"/>
</dbReference>
<evidence type="ECO:0000259" key="3">
    <source>
        <dbReference type="Pfam" id="PF00394"/>
    </source>
</evidence>
<feature type="signal peptide" evidence="2">
    <location>
        <begin position="1"/>
        <end position="19"/>
    </location>
</feature>
<dbReference type="Pfam" id="PF00394">
    <property type="entry name" value="Cu-oxidase"/>
    <property type="match status" value="1"/>
</dbReference>
<dbReference type="InterPro" id="IPR008972">
    <property type="entry name" value="Cupredoxin"/>
</dbReference>
<feature type="domain" description="Plastocyanin-like" evidence="3">
    <location>
        <begin position="169"/>
        <end position="302"/>
    </location>
</feature>
<name>A0A4S8KHT5_MUSBA</name>
<organism evidence="6 7">
    <name type="scientific">Musa balbisiana</name>
    <name type="common">Banana</name>
    <dbReference type="NCBI Taxonomy" id="52838"/>
    <lineage>
        <taxon>Eukaryota</taxon>
        <taxon>Viridiplantae</taxon>
        <taxon>Streptophyta</taxon>
        <taxon>Embryophyta</taxon>
        <taxon>Tracheophyta</taxon>
        <taxon>Spermatophyta</taxon>
        <taxon>Magnoliopsida</taxon>
        <taxon>Liliopsida</taxon>
        <taxon>Zingiberales</taxon>
        <taxon>Musaceae</taxon>
        <taxon>Musa</taxon>
    </lineage>
</organism>
<dbReference type="InterPro" id="IPR001117">
    <property type="entry name" value="Cu-oxidase_2nd"/>
</dbReference>
<proteinExistence type="inferred from homology"/>
<feature type="chain" id="PRO_5020246759" evidence="2">
    <location>
        <begin position="20"/>
        <end position="556"/>
    </location>
</feature>
<dbReference type="InterPro" id="IPR045087">
    <property type="entry name" value="Cu-oxidase_fam"/>
</dbReference>
<dbReference type="GO" id="GO:0005507">
    <property type="term" value="F:copper ion binding"/>
    <property type="evidence" value="ECO:0007669"/>
    <property type="project" value="InterPro"/>
</dbReference>
<feature type="domain" description="Plastocyanin-like" evidence="4">
    <location>
        <begin position="387"/>
        <end position="521"/>
    </location>
</feature>
<feature type="domain" description="Plastocyanin-like" evidence="5">
    <location>
        <begin position="43"/>
        <end position="153"/>
    </location>
</feature>
<accession>A0A4S8KHT5</accession>
<dbReference type="Proteomes" id="UP000317650">
    <property type="component" value="Chromosome 4"/>
</dbReference>
<sequence>MRIVAAMPVVFLLLTFTFAFSFHGCFVHAGDPELYFDWNVSFAKVSPFGVEKKVIVINDRLPGPLLNVTTNNVVSVNVFNNLDEPFLLTWNGVQMRRNSWNDGVPGTNCPIPPGKNWTYHMQVKDQIGSFFYFPSLGFQMAAGGYGPIRIDNRVIIPIPFSFPQDDFDILIADWYDMDYQDMRDAVDQGFPLSLPDGILINGLPPEKANFTFKSGATYRLRISNVGIKTTLNFRIQGHKMLLVETEGSYTLKQYYDSLDIHVGQSYSVLVTADQPPSTSYYIVASSRFVELDLFGVAIINYDDGSNKKPSGGIPEGPSPFDYNYSMEQARSIRWDLKVGAARPNPQGSYRYGHINISRTIVLQNDVVMIGDRTRYAINGVSFVYPDTPLKLADYFGIPGVFMAGEVPDEPSGRKPTLGTPVVDAGYKSFVEIIFQNNESSIQSWHLDGYNFFVVGMEEGKWNKSSRSTYNMVDAIFRSTVQVYPNSWTAILVAFDNMGVWNIRSQELERRQLGQELYMRVKWDDANNNTVPNPRDEMPFSPGLLLCGKAAARSGTQ</sequence>
<evidence type="ECO:0000256" key="1">
    <source>
        <dbReference type="ARBA" id="ARBA00010609"/>
    </source>
</evidence>
<dbReference type="Gene3D" id="2.60.40.420">
    <property type="entry name" value="Cupredoxins - blue copper proteins"/>
    <property type="match status" value="3"/>
</dbReference>
<evidence type="ECO:0000313" key="7">
    <source>
        <dbReference type="Proteomes" id="UP000317650"/>
    </source>
</evidence>
<dbReference type="InterPro" id="IPR011706">
    <property type="entry name" value="Cu-oxidase_C"/>
</dbReference>
<comment type="caution">
    <text evidence="6">The sequence shown here is derived from an EMBL/GenBank/DDBJ whole genome shotgun (WGS) entry which is preliminary data.</text>
</comment>
<dbReference type="GO" id="GO:0016491">
    <property type="term" value="F:oxidoreductase activity"/>
    <property type="evidence" value="ECO:0007669"/>
    <property type="project" value="InterPro"/>
</dbReference>
<evidence type="ECO:0000259" key="4">
    <source>
        <dbReference type="Pfam" id="PF07731"/>
    </source>
</evidence>
<dbReference type="Pfam" id="PF07732">
    <property type="entry name" value="Cu-oxidase_3"/>
    <property type="match status" value="1"/>
</dbReference>
<dbReference type="PANTHER" id="PTHR11709:SF296">
    <property type="entry name" value="MULTI-COPPER OXIDASE TYPE I FAMILY PROTEIN"/>
    <property type="match status" value="1"/>
</dbReference>
<keyword evidence="7" id="KW-1185">Reference proteome</keyword>
<reference evidence="6 7" key="1">
    <citation type="journal article" date="2019" name="Nat. Plants">
        <title>Genome sequencing of Musa balbisiana reveals subgenome evolution and function divergence in polyploid bananas.</title>
        <authorList>
            <person name="Yao X."/>
        </authorList>
    </citation>
    <scope>NUCLEOTIDE SEQUENCE [LARGE SCALE GENOMIC DNA]</scope>
    <source>
        <strain evidence="7">cv. DH-PKW</strain>
        <tissue evidence="6">Leaves</tissue>
    </source>
</reference>
<comment type="similarity">
    <text evidence="1">Belongs to the multicopper oxidase family.</text>
</comment>
<dbReference type="EMBL" id="PYDT01000001">
    <property type="protein sequence ID" value="THU74728.1"/>
    <property type="molecule type" value="Genomic_DNA"/>
</dbReference>